<evidence type="ECO:0000313" key="1">
    <source>
        <dbReference type="EMBL" id="GIY13977.1"/>
    </source>
</evidence>
<sequence>MCIHLPPCTPDHRFQWCLLLSSILQKSTFIGFEGGGGTVNKHRRSVYIFPRVLWIDLLEDGNLITISCSFKISVSLAAGHSKNWESFLFDGEGFPGNKVFS</sequence>
<comment type="caution">
    <text evidence="1">The sequence shown here is derived from an EMBL/GenBank/DDBJ whole genome shotgun (WGS) entry which is preliminary data.</text>
</comment>
<protein>
    <submittedName>
        <fullName evidence="1">Uncharacterized protein</fullName>
    </submittedName>
</protein>
<accession>A0AAV4R118</accession>
<name>A0AAV4R118_CAEEX</name>
<gene>
    <name evidence="1" type="ORF">CEXT_85091</name>
</gene>
<organism evidence="1 2">
    <name type="scientific">Caerostris extrusa</name>
    <name type="common">Bark spider</name>
    <name type="synonym">Caerostris bankana</name>
    <dbReference type="NCBI Taxonomy" id="172846"/>
    <lineage>
        <taxon>Eukaryota</taxon>
        <taxon>Metazoa</taxon>
        <taxon>Ecdysozoa</taxon>
        <taxon>Arthropoda</taxon>
        <taxon>Chelicerata</taxon>
        <taxon>Arachnida</taxon>
        <taxon>Araneae</taxon>
        <taxon>Araneomorphae</taxon>
        <taxon>Entelegynae</taxon>
        <taxon>Araneoidea</taxon>
        <taxon>Araneidae</taxon>
        <taxon>Caerostris</taxon>
    </lineage>
</organism>
<dbReference type="EMBL" id="BPLR01007028">
    <property type="protein sequence ID" value="GIY13977.1"/>
    <property type="molecule type" value="Genomic_DNA"/>
</dbReference>
<reference evidence="1 2" key="1">
    <citation type="submission" date="2021-06" db="EMBL/GenBank/DDBJ databases">
        <title>Caerostris extrusa draft genome.</title>
        <authorList>
            <person name="Kono N."/>
            <person name="Arakawa K."/>
        </authorList>
    </citation>
    <scope>NUCLEOTIDE SEQUENCE [LARGE SCALE GENOMIC DNA]</scope>
</reference>
<proteinExistence type="predicted"/>
<dbReference type="Proteomes" id="UP001054945">
    <property type="component" value="Unassembled WGS sequence"/>
</dbReference>
<keyword evidence="2" id="KW-1185">Reference proteome</keyword>
<evidence type="ECO:0000313" key="2">
    <source>
        <dbReference type="Proteomes" id="UP001054945"/>
    </source>
</evidence>
<dbReference type="AlphaFoldDB" id="A0AAV4R118"/>